<dbReference type="PANTHER" id="PTHR42711:SF19">
    <property type="entry name" value="DOXORUBICIN RESISTANCE ATP-BINDING PROTEIN DRRA"/>
    <property type="match status" value="1"/>
</dbReference>
<reference evidence="6" key="1">
    <citation type="journal article" date="2015" name="Genome Announc.">
        <title>Draft Genome Sequence of Tolypothrix boutellei Strain VB521301.</title>
        <authorList>
            <person name="Chandrababunaidu M.M."/>
            <person name="Singh D."/>
            <person name="Sen D."/>
            <person name="Bhan S."/>
            <person name="Das S."/>
            <person name="Gupta A."/>
            <person name="Adhikary S.P."/>
            <person name="Tripathy S."/>
        </authorList>
    </citation>
    <scope>NUCLEOTIDE SEQUENCE</scope>
    <source>
        <strain evidence="6">VB521301</strain>
    </source>
</reference>
<dbReference type="SUPFAM" id="SSF52540">
    <property type="entry name" value="P-loop containing nucleoside triphosphate hydrolases"/>
    <property type="match status" value="1"/>
</dbReference>
<keyword evidence="1" id="KW-0813">Transport</keyword>
<accession>A0A0C1NCC0</accession>
<keyword evidence="7" id="KW-1185">Reference proteome</keyword>
<dbReference type="PROSITE" id="PS50893">
    <property type="entry name" value="ABC_TRANSPORTER_2"/>
    <property type="match status" value="1"/>
</dbReference>
<feature type="domain" description="ABC transporter" evidence="4">
    <location>
        <begin position="4"/>
        <end position="237"/>
    </location>
</feature>
<name>A0A0C1NCC0_9CYAN</name>
<dbReference type="GO" id="GO:0016887">
    <property type="term" value="F:ATP hydrolysis activity"/>
    <property type="evidence" value="ECO:0007669"/>
    <property type="project" value="InterPro"/>
</dbReference>
<comment type="caution">
    <text evidence="6">The sequence shown here is derived from an EMBL/GenBank/DDBJ whole genome shotgun (WGS) entry which is preliminary data.</text>
</comment>
<evidence type="ECO:0000313" key="6">
    <source>
        <dbReference type="EMBL" id="KIE10376.1"/>
    </source>
</evidence>
<dbReference type="EMBL" id="JHEG04000001">
    <property type="protein sequence ID" value="KAF3886350.1"/>
    <property type="molecule type" value="Genomic_DNA"/>
</dbReference>
<dbReference type="PANTHER" id="PTHR42711">
    <property type="entry name" value="ABC TRANSPORTER ATP-BINDING PROTEIN"/>
    <property type="match status" value="1"/>
</dbReference>
<dbReference type="Gene3D" id="3.40.50.300">
    <property type="entry name" value="P-loop containing nucleotide triphosphate hydrolases"/>
    <property type="match status" value="1"/>
</dbReference>
<gene>
    <name evidence="6" type="ORF">DA73_0217580</name>
    <name evidence="5" type="ORF">DA73_0400013340</name>
</gene>
<dbReference type="PROSITE" id="PS00211">
    <property type="entry name" value="ABC_TRANSPORTER_1"/>
    <property type="match status" value="1"/>
</dbReference>
<keyword evidence="2" id="KW-0547">Nucleotide-binding</keyword>
<evidence type="ECO:0000256" key="3">
    <source>
        <dbReference type="ARBA" id="ARBA00022840"/>
    </source>
</evidence>
<evidence type="ECO:0000313" key="7">
    <source>
        <dbReference type="Proteomes" id="UP000029738"/>
    </source>
</evidence>
<keyword evidence="3 5" id="KW-0067">ATP-binding</keyword>
<dbReference type="SMART" id="SM00382">
    <property type="entry name" value="AAA"/>
    <property type="match status" value="1"/>
</dbReference>
<protein>
    <submittedName>
        <fullName evidence="5 6">ABC transporter</fullName>
    </submittedName>
</protein>
<dbReference type="GO" id="GO:0005524">
    <property type="term" value="F:ATP binding"/>
    <property type="evidence" value="ECO:0007669"/>
    <property type="project" value="UniProtKB-KW"/>
</dbReference>
<proteinExistence type="predicted"/>
<dbReference type="AlphaFoldDB" id="A0A0C1NCC0"/>
<evidence type="ECO:0000256" key="1">
    <source>
        <dbReference type="ARBA" id="ARBA00022448"/>
    </source>
</evidence>
<evidence type="ECO:0000259" key="4">
    <source>
        <dbReference type="PROSITE" id="PS50893"/>
    </source>
</evidence>
<reference evidence="5" key="2">
    <citation type="submission" date="2019-11" db="EMBL/GenBank/DDBJ databases">
        <title>Improved Assembly of Tolypothrix boutellei genome.</title>
        <authorList>
            <person name="Sarangi A.N."/>
            <person name="Mukherjee M."/>
            <person name="Ghosh S."/>
            <person name="Singh D."/>
            <person name="Das A."/>
            <person name="Kant S."/>
            <person name="Prusty A."/>
            <person name="Tripathy S."/>
        </authorList>
    </citation>
    <scope>NUCLEOTIDE SEQUENCE</scope>
    <source>
        <strain evidence="5">VB521301</strain>
    </source>
</reference>
<dbReference type="InterPro" id="IPR017871">
    <property type="entry name" value="ABC_transporter-like_CS"/>
</dbReference>
<dbReference type="Pfam" id="PF00005">
    <property type="entry name" value="ABC_tran"/>
    <property type="match status" value="1"/>
</dbReference>
<dbReference type="InterPro" id="IPR003593">
    <property type="entry name" value="AAA+_ATPase"/>
</dbReference>
<dbReference type="InterPro" id="IPR027417">
    <property type="entry name" value="P-loop_NTPase"/>
</dbReference>
<organism evidence="6">
    <name type="scientific">Tolypothrix bouteillei VB521301</name>
    <dbReference type="NCBI Taxonomy" id="1479485"/>
    <lineage>
        <taxon>Bacteria</taxon>
        <taxon>Bacillati</taxon>
        <taxon>Cyanobacteriota</taxon>
        <taxon>Cyanophyceae</taxon>
        <taxon>Nostocales</taxon>
        <taxon>Tolypothrichaceae</taxon>
        <taxon>Tolypothrix</taxon>
    </lineage>
</organism>
<dbReference type="OrthoDB" id="9776369at2"/>
<dbReference type="InterPro" id="IPR050763">
    <property type="entry name" value="ABC_transporter_ATP-binding"/>
</dbReference>
<evidence type="ECO:0000256" key="2">
    <source>
        <dbReference type="ARBA" id="ARBA00022741"/>
    </source>
</evidence>
<dbReference type="STRING" id="1479485.DA73_0217580"/>
<dbReference type="RefSeq" id="WP_038073035.1">
    <property type="nucleotide sequence ID" value="NZ_JHEG04000001.1"/>
</dbReference>
<dbReference type="EMBL" id="JHEG02000048">
    <property type="protein sequence ID" value="KIE10376.1"/>
    <property type="molecule type" value="Genomic_DNA"/>
</dbReference>
<dbReference type="InterPro" id="IPR003439">
    <property type="entry name" value="ABC_transporter-like_ATP-bd"/>
</dbReference>
<sequence>MIIYDIKNVVKTYPGQTQPANKNISLQISEAEIFGILGDNGAGKSTLVRQMVNLLASDSGSISLLGKNIVEAPYLVQMNVGYMPQESGALNNLTVGEALYFTSHLRGLSRADAQKECNYLLDLWQIRELRHKPSSRLSGGQRRLLRLAVAMAGLPPVLILDEPTNDLDPQRRKLVWDNLRQINQEQGTTIILITHDAIEAEKAIQRVGIMRAGELVAVGRPSELKQQVDRILRLELFFSPDSPPELPPSLTYIPLEPGHWQVLLEWAQVTSTLNSLNLDKIDDFRLYSATLEDLYLHYATQA</sequence>
<dbReference type="Proteomes" id="UP000029738">
    <property type="component" value="Unassembled WGS sequence"/>
</dbReference>
<evidence type="ECO:0000313" key="5">
    <source>
        <dbReference type="EMBL" id="KAF3886350.1"/>
    </source>
</evidence>